<keyword evidence="15" id="KW-1185">Reference proteome</keyword>
<dbReference type="InterPro" id="IPR000634">
    <property type="entry name" value="Ser/Thr_deHydtase_PyrdxlP-BS"/>
</dbReference>
<dbReference type="NCBIfam" id="NF006390">
    <property type="entry name" value="PRK08639.1"/>
    <property type="match status" value="1"/>
</dbReference>
<dbReference type="NCBIfam" id="TIGR02079">
    <property type="entry name" value="THD1"/>
    <property type="match status" value="1"/>
</dbReference>
<reference evidence="14 15" key="1">
    <citation type="submission" date="2018-04" db="EMBL/GenBank/DDBJ databases">
        <title>Genomic Encyclopedia of Type Strains, Phase IV (KMG-IV): sequencing the most valuable type-strain genomes for metagenomic binning, comparative biology and taxonomic classification.</title>
        <authorList>
            <person name="Goeker M."/>
        </authorList>
    </citation>
    <scope>NUCLEOTIDE SEQUENCE [LARGE SCALE GENOMIC DNA]</scope>
    <source>
        <strain evidence="14 15">DSM 28795</strain>
    </source>
</reference>
<dbReference type="EMBL" id="QEKT01000002">
    <property type="protein sequence ID" value="PVY85227.1"/>
    <property type="molecule type" value="Genomic_DNA"/>
</dbReference>
<evidence type="ECO:0000313" key="14">
    <source>
        <dbReference type="EMBL" id="PVY85227.1"/>
    </source>
</evidence>
<evidence type="ECO:0000256" key="7">
    <source>
        <dbReference type="ARBA" id="ARBA00022624"/>
    </source>
</evidence>
<dbReference type="PANTHER" id="PTHR48078">
    <property type="entry name" value="THREONINE DEHYDRATASE, MITOCHONDRIAL-RELATED"/>
    <property type="match status" value="1"/>
</dbReference>
<dbReference type="AlphaFoldDB" id="A0A2U1DC36"/>
<evidence type="ECO:0000256" key="9">
    <source>
        <dbReference type="ARBA" id="ARBA00023239"/>
    </source>
</evidence>
<evidence type="ECO:0000256" key="4">
    <source>
        <dbReference type="ARBA" id="ARBA00010869"/>
    </source>
</evidence>
<keyword evidence="7 12" id="KW-0412">Isoleucine biosynthesis</keyword>
<comment type="function">
    <text evidence="11 12">Catalyzes the anaerobic formation of alpha-ketobutyrate and ammonia from threonine in a two-step reaction. The first step involved a dehydration of threonine and a production of enamine intermediates (aminocrotonate), which tautomerizes to its imine form (iminobutyrate). Both intermediates are unstable and short-lived. The second step is the nonenzymatic hydrolysis of the enamine/imine intermediates to form 2-ketobutyrate and free ammonia. In the low water environment of the cell, the second step is accelerated by RidA.</text>
</comment>
<dbReference type="Pfam" id="PF00585">
    <property type="entry name" value="Thr_dehydrat_C"/>
    <property type="match status" value="1"/>
</dbReference>
<evidence type="ECO:0000256" key="8">
    <source>
        <dbReference type="ARBA" id="ARBA00022898"/>
    </source>
</evidence>
<comment type="catalytic activity">
    <reaction evidence="1 12">
        <text>L-threonine = 2-oxobutanoate + NH4(+)</text>
        <dbReference type="Rhea" id="RHEA:22108"/>
        <dbReference type="ChEBI" id="CHEBI:16763"/>
        <dbReference type="ChEBI" id="CHEBI:28938"/>
        <dbReference type="ChEBI" id="CHEBI:57926"/>
        <dbReference type="EC" id="4.3.1.19"/>
    </reaction>
</comment>
<dbReference type="InterPro" id="IPR011820">
    <property type="entry name" value="IlvA"/>
</dbReference>
<dbReference type="InterPro" id="IPR001926">
    <property type="entry name" value="TrpB-like_PALP"/>
</dbReference>
<keyword evidence="8 12" id="KW-0663">Pyridoxal phosphate</keyword>
<dbReference type="Gene3D" id="3.40.1020.10">
    <property type="entry name" value="Biosynthetic Threonine Deaminase, Domain 3"/>
    <property type="match status" value="1"/>
</dbReference>
<dbReference type="GO" id="GO:0009097">
    <property type="term" value="P:isoleucine biosynthetic process"/>
    <property type="evidence" value="ECO:0007669"/>
    <property type="project" value="UniProtKB-UniRule"/>
</dbReference>
<dbReference type="InterPro" id="IPR001721">
    <property type="entry name" value="TD_ACT-like"/>
</dbReference>
<protein>
    <recommendedName>
        <fullName evidence="12">L-threonine dehydratase</fullName>
        <ecNumber evidence="12">4.3.1.19</ecNumber>
    </recommendedName>
    <alternativeName>
        <fullName evidence="12">Threonine deaminase</fullName>
    </alternativeName>
</protein>
<evidence type="ECO:0000256" key="1">
    <source>
        <dbReference type="ARBA" id="ARBA00001274"/>
    </source>
</evidence>
<dbReference type="PROSITE" id="PS00165">
    <property type="entry name" value="DEHYDRATASE_SER_THR"/>
    <property type="match status" value="1"/>
</dbReference>
<dbReference type="PANTHER" id="PTHR48078:SF11">
    <property type="entry name" value="THREONINE DEHYDRATASE, MITOCHONDRIAL"/>
    <property type="match status" value="1"/>
</dbReference>
<name>A0A2U1DC36_9LACO</name>
<comment type="pathway">
    <text evidence="3 12">Amino-acid biosynthesis; L-isoleucine biosynthesis; 2-oxobutanoate from L-threonine: step 1/1.</text>
</comment>
<dbReference type="SUPFAM" id="SSF55021">
    <property type="entry name" value="ACT-like"/>
    <property type="match status" value="1"/>
</dbReference>
<keyword evidence="9 12" id="KW-0456">Lyase</keyword>
<evidence type="ECO:0000259" key="13">
    <source>
        <dbReference type="PROSITE" id="PS51672"/>
    </source>
</evidence>
<evidence type="ECO:0000256" key="2">
    <source>
        <dbReference type="ARBA" id="ARBA00001933"/>
    </source>
</evidence>
<dbReference type="InterPro" id="IPR045865">
    <property type="entry name" value="ACT-like_dom_sf"/>
</dbReference>
<keyword evidence="10 12" id="KW-0100">Branched-chain amino acid biosynthesis</keyword>
<accession>A0A2U1DC36</accession>
<dbReference type="PROSITE" id="PS51672">
    <property type="entry name" value="ACT_LIKE"/>
    <property type="match status" value="1"/>
</dbReference>
<dbReference type="InterPro" id="IPR050147">
    <property type="entry name" value="Ser/Thr_Dehydratase"/>
</dbReference>
<comment type="subunit">
    <text evidence="5 12">Homotetramer.</text>
</comment>
<dbReference type="GO" id="GO:0004794">
    <property type="term" value="F:threonine deaminase activity"/>
    <property type="evidence" value="ECO:0007669"/>
    <property type="project" value="UniProtKB-UniRule"/>
</dbReference>
<dbReference type="GO" id="GO:0006567">
    <property type="term" value="P:L-threonine catabolic process"/>
    <property type="evidence" value="ECO:0007669"/>
    <property type="project" value="TreeGrafter"/>
</dbReference>
<evidence type="ECO:0000256" key="12">
    <source>
        <dbReference type="RuleBase" id="RU362012"/>
    </source>
</evidence>
<dbReference type="Proteomes" id="UP000245433">
    <property type="component" value="Unassembled WGS sequence"/>
</dbReference>
<dbReference type="Gene3D" id="3.40.50.1100">
    <property type="match status" value="2"/>
</dbReference>
<dbReference type="FunFam" id="3.40.50.1100:FF:000005">
    <property type="entry name" value="Threonine dehydratase catabolic"/>
    <property type="match status" value="1"/>
</dbReference>
<dbReference type="InterPro" id="IPR038110">
    <property type="entry name" value="TD_ACT-like_sf"/>
</dbReference>
<evidence type="ECO:0000256" key="5">
    <source>
        <dbReference type="ARBA" id="ARBA00011881"/>
    </source>
</evidence>
<gene>
    <name evidence="12" type="primary">ilvA</name>
    <name evidence="14" type="ORF">C7384_10245</name>
</gene>
<keyword evidence="6 12" id="KW-0028">Amino-acid biosynthesis</keyword>
<evidence type="ECO:0000256" key="6">
    <source>
        <dbReference type="ARBA" id="ARBA00022605"/>
    </source>
</evidence>
<comment type="similarity">
    <text evidence="4 12">Belongs to the serine/threonine dehydratase family.</text>
</comment>
<dbReference type="GO" id="GO:0030170">
    <property type="term" value="F:pyridoxal phosphate binding"/>
    <property type="evidence" value="ECO:0007669"/>
    <property type="project" value="InterPro"/>
</dbReference>
<comment type="caution">
    <text evidence="14">The sequence shown here is derived from an EMBL/GenBank/DDBJ whole genome shotgun (WGS) entry which is preliminary data.</text>
</comment>
<evidence type="ECO:0000256" key="10">
    <source>
        <dbReference type="ARBA" id="ARBA00023304"/>
    </source>
</evidence>
<feature type="domain" description="ACT-like" evidence="13">
    <location>
        <begin position="353"/>
        <end position="427"/>
    </location>
</feature>
<dbReference type="CDD" id="cd01562">
    <property type="entry name" value="Thr-dehyd"/>
    <property type="match status" value="1"/>
</dbReference>
<dbReference type="SUPFAM" id="SSF53686">
    <property type="entry name" value="Tryptophan synthase beta subunit-like PLP-dependent enzymes"/>
    <property type="match status" value="1"/>
</dbReference>
<evidence type="ECO:0000256" key="11">
    <source>
        <dbReference type="ARBA" id="ARBA00025527"/>
    </source>
</evidence>
<dbReference type="Pfam" id="PF00291">
    <property type="entry name" value="PALP"/>
    <property type="match status" value="1"/>
</dbReference>
<dbReference type="InterPro" id="IPR036052">
    <property type="entry name" value="TrpB-like_PALP_sf"/>
</dbReference>
<comment type="cofactor">
    <cofactor evidence="2 12">
        <name>pyridoxal 5'-phosphate</name>
        <dbReference type="ChEBI" id="CHEBI:597326"/>
    </cofactor>
</comment>
<proteinExistence type="inferred from homology"/>
<organism evidence="14 15">
    <name type="scientific">Convivina intestini</name>
    <dbReference type="NCBI Taxonomy" id="1505726"/>
    <lineage>
        <taxon>Bacteria</taxon>
        <taxon>Bacillati</taxon>
        <taxon>Bacillota</taxon>
        <taxon>Bacilli</taxon>
        <taxon>Lactobacillales</taxon>
        <taxon>Lactobacillaceae</taxon>
        <taxon>Convivina</taxon>
    </lineage>
</organism>
<evidence type="ECO:0000313" key="15">
    <source>
        <dbReference type="Proteomes" id="UP000245433"/>
    </source>
</evidence>
<dbReference type="GO" id="GO:0006565">
    <property type="term" value="P:L-serine catabolic process"/>
    <property type="evidence" value="ECO:0007669"/>
    <property type="project" value="TreeGrafter"/>
</dbReference>
<dbReference type="GO" id="GO:0003941">
    <property type="term" value="F:L-serine ammonia-lyase activity"/>
    <property type="evidence" value="ECO:0007669"/>
    <property type="project" value="TreeGrafter"/>
</dbReference>
<dbReference type="EC" id="4.3.1.19" evidence="12"/>
<evidence type="ECO:0000256" key="3">
    <source>
        <dbReference type="ARBA" id="ARBA00004810"/>
    </source>
</evidence>
<sequence>MKLGTFLCKSKGIYITKKTPQLTDQAVLTAYNVLKDVVDHTPLQYSAYLSQRYDCQVYLKREDLQPVRSFKIRGAYYAISKVPASQRAQGVVCASAGNHAQGVAWTSAKLNIPAVIFMPTITPKQKVDQVKFFGGSNVTIKLVGDSFDDAQAAANDYCQSHSMTFIAPFDNLDTMAGQGSLAVEVINDAVQKELHLDYLFAAVGGGGLLSGISTHFKKSSPQTKIVGVEPAGAASMAAAFAKGQPTNLTQLDKFVDGAAVKKVGALTYATCQANVDRLMQVPEGQVCQTILDLYSKMALVAEPAGALSVAALEQYQDQIHGKTVLCVISGGNNDFNRLPEIEEKALIYAGYQHYFIAHFAQRAGALRQFVNEVLNSDDDITKFEYTKKVHSDKGPVPIGVRLGQVENLSGLLERLAEFDPNYLNLQEDQTLYRMLV</sequence>
<dbReference type="UniPathway" id="UPA00047">
    <property type="reaction ID" value="UER00054"/>
</dbReference>